<dbReference type="EMBL" id="WTFF01000135">
    <property type="protein sequence ID" value="MBW5483995.1"/>
    <property type="molecule type" value="Genomic_DNA"/>
</dbReference>
<name>A0ABS6ZBG6_9ACTN</name>
<evidence type="ECO:0000313" key="1">
    <source>
        <dbReference type="EMBL" id="MBW5483995.1"/>
    </source>
</evidence>
<keyword evidence="2" id="KW-1185">Reference proteome</keyword>
<sequence length="122" mass="13191">MTSENGAGKPGAHDEGDAEVIAETWRYFLEDAEDLVDPAVVRAAYAQPRLRELCPGVSHGVMFFNQGTGYAGRRVGGEVRATPDGRYRVRGPVTAPTTIAVVDTLEEAFALLVTTLPETQER</sequence>
<evidence type="ECO:0000313" key="2">
    <source>
        <dbReference type="Proteomes" id="UP000812013"/>
    </source>
</evidence>
<gene>
    <name evidence="1" type="ORF">GPJ59_19445</name>
</gene>
<dbReference type="Pfam" id="PF19692">
    <property type="entry name" value="DUF6193"/>
    <property type="match status" value="1"/>
</dbReference>
<proteinExistence type="predicted"/>
<organism evidence="1 2">
    <name type="scientific">Streptomyces bambusae</name>
    <dbReference type="NCBI Taxonomy" id="1550616"/>
    <lineage>
        <taxon>Bacteria</taxon>
        <taxon>Bacillati</taxon>
        <taxon>Actinomycetota</taxon>
        <taxon>Actinomycetes</taxon>
        <taxon>Kitasatosporales</taxon>
        <taxon>Streptomycetaceae</taxon>
        <taxon>Streptomyces</taxon>
    </lineage>
</organism>
<dbReference type="InterPro" id="IPR045682">
    <property type="entry name" value="DUF6193"/>
</dbReference>
<dbReference type="RefSeq" id="WP_219668477.1">
    <property type="nucleotide sequence ID" value="NZ_WTFF01000135.1"/>
</dbReference>
<reference evidence="1 2" key="1">
    <citation type="submission" date="2019-12" db="EMBL/GenBank/DDBJ databases">
        <title>Genome sequence of Streptomyces bambusae.</title>
        <authorList>
            <person name="Bansal K."/>
            <person name="Choksket S."/>
            <person name="Korpole S."/>
            <person name="Patil P.B."/>
        </authorList>
    </citation>
    <scope>NUCLEOTIDE SEQUENCE [LARGE SCALE GENOMIC DNA]</scope>
    <source>
        <strain evidence="1 2">SK60</strain>
    </source>
</reference>
<dbReference type="Proteomes" id="UP000812013">
    <property type="component" value="Unassembled WGS sequence"/>
</dbReference>
<comment type="caution">
    <text evidence="1">The sequence shown here is derived from an EMBL/GenBank/DDBJ whole genome shotgun (WGS) entry which is preliminary data.</text>
</comment>
<protein>
    <submittedName>
        <fullName evidence="1">Uncharacterized protein</fullName>
    </submittedName>
</protein>
<accession>A0ABS6ZBG6</accession>